<dbReference type="EMBL" id="CAJVPV010012158">
    <property type="protein sequence ID" value="CAG8667988.1"/>
    <property type="molecule type" value="Genomic_DNA"/>
</dbReference>
<dbReference type="SUPFAM" id="SSF81531">
    <property type="entry name" value="Non-heme 11 kDa protein of cytochrome bc1 complex (Ubiquinol-cytochrome c reductase)"/>
    <property type="match status" value="1"/>
</dbReference>
<dbReference type="InterPro" id="IPR023184">
    <property type="entry name" value="Ubol_cytC_Rdtase_hinge_dom"/>
</dbReference>
<comment type="similarity">
    <text evidence="2">Belongs to the UQCRH/QCR6 family.</text>
</comment>
<dbReference type="AlphaFoldDB" id="A0A9N9E8V6"/>
<keyword evidence="3" id="KW-0813">Transport</keyword>
<comment type="caution">
    <text evidence="11">The sequence shown here is derived from an EMBL/GenBank/DDBJ whole genome shotgun (WGS) entry which is preliminary data.</text>
</comment>
<keyword evidence="12" id="KW-1185">Reference proteome</keyword>
<gene>
    <name evidence="11" type="ORF">AMORRO_LOCUS10705</name>
</gene>
<dbReference type="OrthoDB" id="405848at2759"/>
<dbReference type="GO" id="GO:0005743">
    <property type="term" value="C:mitochondrial inner membrane"/>
    <property type="evidence" value="ECO:0007669"/>
    <property type="project" value="UniProtKB-SubCell"/>
</dbReference>
<keyword evidence="4" id="KW-0679">Respiratory chain</keyword>
<evidence type="ECO:0000256" key="3">
    <source>
        <dbReference type="ARBA" id="ARBA00022448"/>
    </source>
</evidence>
<dbReference type="Proteomes" id="UP000789342">
    <property type="component" value="Unassembled WGS sequence"/>
</dbReference>
<evidence type="ECO:0000256" key="8">
    <source>
        <dbReference type="ARBA" id="ARBA00023136"/>
    </source>
</evidence>
<evidence type="ECO:0000313" key="11">
    <source>
        <dbReference type="EMBL" id="CAG8667988.1"/>
    </source>
</evidence>
<evidence type="ECO:0000256" key="5">
    <source>
        <dbReference type="ARBA" id="ARBA00022792"/>
    </source>
</evidence>
<keyword evidence="5" id="KW-0999">Mitochondrion inner membrane</keyword>
<evidence type="ECO:0000256" key="7">
    <source>
        <dbReference type="ARBA" id="ARBA00023128"/>
    </source>
</evidence>
<keyword evidence="8" id="KW-0472">Membrane</keyword>
<evidence type="ECO:0000256" key="4">
    <source>
        <dbReference type="ARBA" id="ARBA00022660"/>
    </source>
</evidence>
<comment type="subcellular location">
    <subcellularLocation>
        <location evidence="1">Mitochondrion inner membrane</location>
    </subcellularLocation>
</comment>
<organism evidence="11 12">
    <name type="scientific">Acaulospora morrowiae</name>
    <dbReference type="NCBI Taxonomy" id="94023"/>
    <lineage>
        <taxon>Eukaryota</taxon>
        <taxon>Fungi</taxon>
        <taxon>Fungi incertae sedis</taxon>
        <taxon>Mucoromycota</taxon>
        <taxon>Glomeromycotina</taxon>
        <taxon>Glomeromycetes</taxon>
        <taxon>Diversisporales</taxon>
        <taxon>Acaulosporaceae</taxon>
        <taxon>Acaulospora</taxon>
    </lineage>
</organism>
<evidence type="ECO:0000256" key="6">
    <source>
        <dbReference type="ARBA" id="ARBA00022982"/>
    </source>
</evidence>
<dbReference type="Pfam" id="PF02320">
    <property type="entry name" value="UCR_hinge"/>
    <property type="match status" value="1"/>
</dbReference>
<evidence type="ECO:0000313" key="12">
    <source>
        <dbReference type="Proteomes" id="UP000789342"/>
    </source>
</evidence>
<evidence type="ECO:0000259" key="10">
    <source>
        <dbReference type="Pfam" id="PF02320"/>
    </source>
</evidence>
<keyword evidence="7" id="KW-0496">Mitochondrion</keyword>
<feature type="compositionally biased region" description="Acidic residues" evidence="9">
    <location>
        <begin position="18"/>
        <end position="31"/>
    </location>
</feature>
<evidence type="ECO:0000256" key="9">
    <source>
        <dbReference type="SAM" id="MobiDB-lite"/>
    </source>
</evidence>
<protein>
    <submittedName>
        <fullName evidence="11">7320_t:CDS:1</fullName>
    </submittedName>
</protein>
<keyword evidence="6" id="KW-0249">Electron transport</keyword>
<evidence type="ECO:0000256" key="2">
    <source>
        <dbReference type="ARBA" id="ARBA00006498"/>
    </source>
</evidence>
<sequence>MTQIITQEESSVARAEEPEASEEPEEHEEIEDQKPAIEEECGSTPACSPLKHHLEECARRVESGDTEEN</sequence>
<feature type="non-terminal residue" evidence="11">
    <location>
        <position position="69"/>
    </location>
</feature>
<accession>A0A9N9E8V6</accession>
<feature type="domain" description="Ubiquinol-cytochrome C reductase hinge" evidence="10">
    <location>
        <begin position="32"/>
        <end position="67"/>
    </location>
</feature>
<feature type="region of interest" description="Disordered" evidence="9">
    <location>
        <begin position="1"/>
        <end position="50"/>
    </location>
</feature>
<name>A0A9N9E8V6_9GLOM</name>
<dbReference type="Gene3D" id="1.10.287.20">
    <property type="entry name" value="Ubiquinol-cytochrome C reductase hinge domain"/>
    <property type="match status" value="1"/>
</dbReference>
<dbReference type="InterPro" id="IPR036811">
    <property type="entry name" value="Ubol_cytC_Rdtase_hinge_dom_sf"/>
</dbReference>
<proteinExistence type="inferred from homology"/>
<evidence type="ECO:0000256" key="1">
    <source>
        <dbReference type="ARBA" id="ARBA00004273"/>
    </source>
</evidence>
<reference evidence="11" key="1">
    <citation type="submission" date="2021-06" db="EMBL/GenBank/DDBJ databases">
        <authorList>
            <person name="Kallberg Y."/>
            <person name="Tangrot J."/>
            <person name="Rosling A."/>
        </authorList>
    </citation>
    <scope>NUCLEOTIDE SEQUENCE</scope>
    <source>
        <strain evidence="11">CL551</strain>
    </source>
</reference>